<protein>
    <submittedName>
        <fullName evidence="3">Glycosyltransferase</fullName>
    </submittedName>
</protein>
<dbReference type="Proteomes" id="UP000238762">
    <property type="component" value="Unassembled WGS sequence"/>
</dbReference>
<proteinExistence type="predicted"/>
<dbReference type="PANTHER" id="PTHR34136:SF1">
    <property type="entry name" value="UDP-N-ACETYL-D-MANNOSAMINURONIC ACID TRANSFERASE"/>
    <property type="match status" value="1"/>
</dbReference>
<dbReference type="NCBIfam" id="TIGR00696">
    <property type="entry name" value="wecG_tagA_cpsF"/>
    <property type="match status" value="1"/>
</dbReference>
<keyword evidence="1" id="KW-0328">Glycosyltransferase</keyword>
<name>A0A2T1C8E0_9CYAN</name>
<reference evidence="3 4" key="2">
    <citation type="submission" date="2018-03" db="EMBL/GenBank/DDBJ databases">
        <title>The ancient ancestry and fast evolution of plastids.</title>
        <authorList>
            <person name="Moore K.R."/>
            <person name="Magnabosco C."/>
            <person name="Momper L."/>
            <person name="Gold D.A."/>
            <person name="Bosak T."/>
            <person name="Fournier G.P."/>
        </authorList>
    </citation>
    <scope>NUCLEOTIDE SEQUENCE [LARGE SCALE GENOMIC DNA]</scope>
    <source>
        <strain evidence="3 4">CCAP 1448/3</strain>
    </source>
</reference>
<accession>A0A2T1C8E0</accession>
<sequence>MTFPSESLSSTLIPEFPEKFAVLGIGLHLLDDYSSWLSSRLSRKIPTHVVTLNAEMVMQALENSDLAQIIEQAELVIPDGAGITFYLSLYGKECKRCPGIEIAEFMVTEAANLGTSAPVFFYGGKPGVTQQAAAMWQKQLPEIAIAGTEHGYITPAEETAFLQKLSDLQPSLILVGLGVPRQEFWIAKHRHICPQAIWIGVGGSFDIWAGVKTRAPGWLRDRNLEWLYRLYQEPWRWRRMLALPHFALKALGNRVGLKMKSEVRSQESEV</sequence>
<dbReference type="AlphaFoldDB" id="A0A2T1C8E0"/>
<dbReference type="RefSeq" id="WP_106287286.1">
    <property type="nucleotide sequence ID" value="NZ_CAWNTC010000180.1"/>
</dbReference>
<dbReference type="PANTHER" id="PTHR34136">
    <property type="match status" value="1"/>
</dbReference>
<dbReference type="GO" id="GO:0016758">
    <property type="term" value="F:hexosyltransferase activity"/>
    <property type="evidence" value="ECO:0007669"/>
    <property type="project" value="TreeGrafter"/>
</dbReference>
<evidence type="ECO:0000313" key="3">
    <source>
        <dbReference type="EMBL" id="PSB04514.1"/>
    </source>
</evidence>
<dbReference type="EMBL" id="PVWJ01000011">
    <property type="protein sequence ID" value="PSB04514.1"/>
    <property type="molecule type" value="Genomic_DNA"/>
</dbReference>
<gene>
    <name evidence="3" type="ORF">C7B64_03595</name>
</gene>
<dbReference type="InterPro" id="IPR004629">
    <property type="entry name" value="WecG_TagA_CpsF"/>
</dbReference>
<evidence type="ECO:0000313" key="4">
    <source>
        <dbReference type="Proteomes" id="UP000238762"/>
    </source>
</evidence>
<keyword evidence="4" id="KW-1185">Reference proteome</keyword>
<dbReference type="OrthoDB" id="9771846at2"/>
<organism evidence="3 4">
    <name type="scientific">Merismopedia glauca CCAP 1448/3</name>
    <dbReference type="NCBI Taxonomy" id="1296344"/>
    <lineage>
        <taxon>Bacteria</taxon>
        <taxon>Bacillati</taxon>
        <taxon>Cyanobacteriota</taxon>
        <taxon>Cyanophyceae</taxon>
        <taxon>Synechococcales</taxon>
        <taxon>Merismopediaceae</taxon>
        <taxon>Merismopedia</taxon>
    </lineage>
</organism>
<dbReference type="CDD" id="cd06533">
    <property type="entry name" value="Glyco_transf_WecG_TagA"/>
    <property type="match status" value="1"/>
</dbReference>
<reference evidence="3 4" key="1">
    <citation type="submission" date="2018-02" db="EMBL/GenBank/DDBJ databases">
        <authorList>
            <person name="Cohen D.B."/>
            <person name="Kent A.D."/>
        </authorList>
    </citation>
    <scope>NUCLEOTIDE SEQUENCE [LARGE SCALE GENOMIC DNA]</scope>
    <source>
        <strain evidence="3 4">CCAP 1448/3</strain>
    </source>
</reference>
<evidence type="ECO:0000256" key="1">
    <source>
        <dbReference type="ARBA" id="ARBA00022676"/>
    </source>
</evidence>
<evidence type="ECO:0000256" key="2">
    <source>
        <dbReference type="ARBA" id="ARBA00022679"/>
    </source>
</evidence>
<comment type="caution">
    <text evidence="3">The sequence shown here is derived from an EMBL/GenBank/DDBJ whole genome shotgun (WGS) entry which is preliminary data.</text>
</comment>
<dbReference type="Pfam" id="PF03808">
    <property type="entry name" value="Glyco_tran_WecG"/>
    <property type="match status" value="1"/>
</dbReference>
<keyword evidence="2 3" id="KW-0808">Transferase</keyword>